<comment type="PTM">
    <text evidence="6">Under oxidizing conditions two disulfide bonds are formed involving the reactive cysteines. Under reducing conditions zinc is bound to the reactive cysteines and the protein is inactive.</text>
</comment>
<dbReference type="InterPro" id="IPR000397">
    <property type="entry name" value="Heat_shock_Hsp33"/>
</dbReference>
<evidence type="ECO:0000256" key="4">
    <source>
        <dbReference type="ARBA" id="ARBA00023186"/>
    </source>
</evidence>
<evidence type="ECO:0000256" key="1">
    <source>
        <dbReference type="ARBA" id="ARBA00022490"/>
    </source>
</evidence>
<keyword evidence="8" id="KW-1185">Reference proteome</keyword>
<dbReference type="HOGENOM" id="CLU_054493_1_0_9"/>
<evidence type="ECO:0000313" key="7">
    <source>
        <dbReference type="EMBL" id="EHL12703.1"/>
    </source>
</evidence>
<dbReference type="EMBL" id="AFZC02000003">
    <property type="protein sequence ID" value="EHL12703.1"/>
    <property type="molecule type" value="Genomic_DNA"/>
</dbReference>
<dbReference type="InterPro" id="IPR016153">
    <property type="entry name" value="Heat_shock_Hsp33_N"/>
</dbReference>
<gene>
    <name evidence="6" type="primary">hslO</name>
    <name evidence="7" type="ORF">HMPREF9625_00257</name>
</gene>
<dbReference type="CDD" id="cd00498">
    <property type="entry name" value="Hsp33"/>
    <property type="match status" value="1"/>
</dbReference>
<evidence type="ECO:0000256" key="5">
    <source>
        <dbReference type="ARBA" id="ARBA00023284"/>
    </source>
</evidence>
<comment type="similarity">
    <text evidence="6">Belongs to the HSP33 family.</text>
</comment>
<dbReference type="GO" id="GO:0005737">
    <property type="term" value="C:cytoplasm"/>
    <property type="evidence" value="ECO:0007669"/>
    <property type="project" value="UniProtKB-SubCell"/>
</dbReference>
<dbReference type="PIRSF" id="PIRSF005261">
    <property type="entry name" value="Heat_shock_Hsp33"/>
    <property type="match status" value="1"/>
</dbReference>
<name>G9WLP8_9FIRM</name>
<keyword evidence="5 6" id="KW-0676">Redox-active center</keyword>
<dbReference type="PATRIC" id="fig|796943.3.peg.641"/>
<keyword evidence="3 6" id="KW-1015">Disulfide bond</keyword>
<comment type="subcellular location">
    <subcellularLocation>
        <location evidence="6">Cytoplasm</location>
    </subcellularLocation>
</comment>
<reference evidence="7" key="2">
    <citation type="submission" date="2013-03" db="EMBL/GenBank/DDBJ databases">
        <title>The Genome Sequence of Oribacterium sp. ACB1.</title>
        <authorList>
            <consortium name="The Broad Institute Genomics Platform"/>
            <consortium name="The Broad Institute Genome Sequencing Center for Infectious Disease"/>
            <person name="Earl A."/>
            <person name="Ward D."/>
            <person name="Feldgarden M."/>
            <person name="Gevers D."/>
            <person name="Sizova M."/>
            <person name="Hazen A."/>
            <person name="Epstein S."/>
            <person name="Walker B."/>
            <person name="Young S."/>
            <person name="Zeng Q."/>
            <person name="Gargeya S."/>
            <person name="Fitzgerald M."/>
            <person name="Haas B."/>
            <person name="Abouelleil A."/>
            <person name="Allen A.W."/>
            <person name="Alvarado L."/>
            <person name="Arachchi H.M."/>
            <person name="Berlin A.M."/>
            <person name="Chapman S.B."/>
            <person name="Gainer-Dewar J."/>
            <person name="Goldberg J."/>
            <person name="Griggs A."/>
            <person name="Gujja S."/>
            <person name="Hansen M."/>
            <person name="Howarth C."/>
            <person name="Imamovic A."/>
            <person name="Ireland A."/>
            <person name="Larimer J."/>
            <person name="McCowan C."/>
            <person name="Murphy C."/>
            <person name="Pearson M."/>
            <person name="Poon T.W."/>
            <person name="Priest M."/>
            <person name="Roberts A."/>
            <person name="Saif S."/>
            <person name="Shea T."/>
            <person name="Sisk P."/>
            <person name="Sykes S."/>
            <person name="Wortman J."/>
            <person name="Nusbaum C."/>
            <person name="Birren B."/>
        </authorList>
    </citation>
    <scope>NUCLEOTIDE SEQUENCE [LARGE SCALE GENOMIC DNA]</scope>
    <source>
        <strain evidence="7">ACB1</strain>
    </source>
</reference>
<proteinExistence type="inferred from homology"/>
<dbReference type="RefSeq" id="WP_009534127.1">
    <property type="nucleotide sequence ID" value="NZ_KE148312.1"/>
</dbReference>
<reference evidence="7" key="1">
    <citation type="submission" date="2011-08" db="EMBL/GenBank/DDBJ databases">
        <authorList>
            <consortium name="The Broad Institute Genome Sequencing Platform"/>
            <person name="Earl A."/>
            <person name="Ward D."/>
            <person name="Feldgarden M."/>
            <person name="Gevers D."/>
            <person name="Sizova M."/>
            <person name="Hazen A."/>
            <person name="Epstein S."/>
            <person name="Young S.K."/>
            <person name="Zeng Q."/>
            <person name="Gargeya S."/>
            <person name="Fitzgerald M."/>
            <person name="Haas B."/>
            <person name="Abouelleil A."/>
            <person name="Alvarado L."/>
            <person name="Arachchi H.M."/>
            <person name="Berlin A."/>
            <person name="Brown A."/>
            <person name="Chapman S.B."/>
            <person name="Chen Z."/>
            <person name="Dunbar C."/>
            <person name="Freedman E."/>
            <person name="Gearin G."/>
            <person name="Gellesch M."/>
            <person name="Goldberg J."/>
            <person name="Griggs A."/>
            <person name="Gujja S."/>
            <person name="Heiman D."/>
            <person name="Howarth C."/>
            <person name="Larson L."/>
            <person name="Lui A."/>
            <person name="MacDonald P.J.P."/>
            <person name="Montmayeur A."/>
            <person name="Murphy C."/>
            <person name="Neiman D."/>
            <person name="Pearson M."/>
            <person name="Priest M."/>
            <person name="Roberts A."/>
            <person name="Saif S."/>
            <person name="Shea T."/>
            <person name="Shenoy N."/>
            <person name="Sisk P."/>
            <person name="Stolte C."/>
            <person name="Sykes S."/>
            <person name="Wortman J."/>
            <person name="Nusbaum C."/>
            <person name="Birren B."/>
        </authorList>
    </citation>
    <scope>NUCLEOTIDE SEQUENCE</scope>
    <source>
        <strain evidence="7">ACB1</strain>
    </source>
</reference>
<organism evidence="7 8">
    <name type="scientific">Oribacterium parvum ACB1</name>
    <dbReference type="NCBI Taxonomy" id="796943"/>
    <lineage>
        <taxon>Bacteria</taxon>
        <taxon>Bacillati</taxon>
        <taxon>Bacillota</taxon>
        <taxon>Clostridia</taxon>
        <taxon>Lachnospirales</taxon>
        <taxon>Lachnospiraceae</taxon>
        <taxon>Oribacterium</taxon>
    </lineage>
</organism>
<evidence type="ECO:0000256" key="2">
    <source>
        <dbReference type="ARBA" id="ARBA00022833"/>
    </source>
</evidence>
<keyword evidence="1 6" id="KW-0963">Cytoplasm</keyword>
<feature type="disulfide bond" description="Redox-active" evidence="6">
    <location>
        <begin position="239"/>
        <end position="241"/>
    </location>
</feature>
<dbReference type="Pfam" id="PF01430">
    <property type="entry name" value="HSP33"/>
    <property type="match status" value="1"/>
</dbReference>
<feature type="disulfide bond" description="Redox-active" evidence="6">
    <location>
        <begin position="272"/>
        <end position="275"/>
    </location>
</feature>
<evidence type="ECO:0000256" key="6">
    <source>
        <dbReference type="HAMAP-Rule" id="MF_00117"/>
    </source>
</evidence>
<dbReference type="NCBIfam" id="NF001033">
    <property type="entry name" value="PRK00114.1"/>
    <property type="match status" value="1"/>
</dbReference>
<dbReference type="Proteomes" id="UP000018461">
    <property type="component" value="Unassembled WGS sequence"/>
</dbReference>
<dbReference type="GO" id="GO:0044183">
    <property type="term" value="F:protein folding chaperone"/>
    <property type="evidence" value="ECO:0007669"/>
    <property type="project" value="TreeGrafter"/>
</dbReference>
<keyword evidence="2 6" id="KW-0862">Zinc</keyword>
<dbReference type="STRING" id="796943.HMPREF9625_00257"/>
<sequence length="292" mass="31841">MSSRDYLLRATAAEGQIRAFVCTTRDTAEEQRKLHNTSPIATAAMGRLMSAALMMGVDLKGDKDLITLSVKGDGPMKSLVATADSHGTVKAACANPYVILPAKADGHLDVGGAVGKGILSVIRDNGLGEPYVGQTQLLSGEIAEDVNAYFSISEQIPSSVGLGVLLNKENTVEASGGFIIQLLPFAEESLLDKLEEKLKTVHSVTDLLKDGHTPESLLEFLLGDFSPEIHEKRELSYFCNCSRERVEKALISLGKKEIESLISDHKAQEVRCDFCNKRYVFTEKELEELLKR</sequence>
<dbReference type="SUPFAM" id="SSF118352">
    <property type="entry name" value="HSP33 redox switch-like"/>
    <property type="match status" value="1"/>
</dbReference>
<comment type="function">
    <text evidence="6">Redox regulated molecular chaperone. Protects both thermally unfolding and oxidatively damaged proteins from irreversible aggregation. Plays an important role in the bacterial defense system toward oxidative stress.</text>
</comment>
<evidence type="ECO:0000256" key="3">
    <source>
        <dbReference type="ARBA" id="ARBA00023157"/>
    </source>
</evidence>
<dbReference type="AlphaFoldDB" id="G9WLP8"/>
<dbReference type="SUPFAM" id="SSF64397">
    <property type="entry name" value="Hsp33 domain"/>
    <property type="match status" value="1"/>
</dbReference>
<protein>
    <recommendedName>
        <fullName evidence="6">33 kDa chaperonin</fullName>
    </recommendedName>
    <alternativeName>
        <fullName evidence="6">Heat shock protein 33 homolog</fullName>
        <shortName evidence="6">HSP33</shortName>
    </alternativeName>
</protein>
<dbReference type="Gene3D" id="3.55.30.10">
    <property type="entry name" value="Hsp33 domain"/>
    <property type="match status" value="1"/>
</dbReference>
<dbReference type="PANTHER" id="PTHR30111">
    <property type="entry name" value="33 KDA CHAPERONIN"/>
    <property type="match status" value="1"/>
</dbReference>
<evidence type="ECO:0000313" key="8">
    <source>
        <dbReference type="Proteomes" id="UP000018461"/>
    </source>
</evidence>
<dbReference type="HAMAP" id="MF_00117">
    <property type="entry name" value="HslO"/>
    <property type="match status" value="1"/>
</dbReference>
<accession>G9WLP8</accession>
<dbReference type="PANTHER" id="PTHR30111:SF1">
    <property type="entry name" value="33 KDA CHAPERONIN"/>
    <property type="match status" value="1"/>
</dbReference>
<keyword evidence="4 6" id="KW-0143">Chaperone</keyword>
<dbReference type="Gene3D" id="3.90.1280.10">
    <property type="entry name" value="HSP33 redox switch-like"/>
    <property type="match status" value="1"/>
</dbReference>
<dbReference type="InterPro" id="IPR016154">
    <property type="entry name" value="Heat_shock_Hsp33_C"/>
</dbReference>
<comment type="caution">
    <text evidence="7">The sequence shown here is derived from an EMBL/GenBank/DDBJ whole genome shotgun (WGS) entry which is preliminary data.</text>
</comment>
<dbReference type="GO" id="GO:0042026">
    <property type="term" value="P:protein refolding"/>
    <property type="evidence" value="ECO:0007669"/>
    <property type="project" value="TreeGrafter"/>
</dbReference>
<dbReference type="GO" id="GO:0051082">
    <property type="term" value="F:unfolded protein binding"/>
    <property type="evidence" value="ECO:0007669"/>
    <property type="project" value="UniProtKB-UniRule"/>
</dbReference>